<dbReference type="InterPro" id="IPR005318">
    <property type="entry name" value="OM_porin_bac"/>
</dbReference>
<dbReference type="PANTHER" id="PTHR34596">
    <property type="entry name" value="CHITOPORIN"/>
    <property type="match status" value="1"/>
</dbReference>
<reference evidence="5 6" key="1">
    <citation type="submission" date="2020-11" db="EMBL/GenBank/DDBJ databases">
        <authorList>
            <person name="Kim M.K."/>
        </authorList>
    </citation>
    <scope>NUCLEOTIDE SEQUENCE [LARGE SCALE GENOMIC DNA]</scope>
    <source>
        <strain evidence="5 6">BT439</strain>
    </source>
</reference>
<feature type="chain" id="PRO_5037864637" evidence="4">
    <location>
        <begin position="22"/>
        <end position="484"/>
    </location>
</feature>
<dbReference type="GO" id="GO:0015288">
    <property type="term" value="F:porin activity"/>
    <property type="evidence" value="ECO:0007669"/>
    <property type="project" value="TreeGrafter"/>
</dbReference>
<dbReference type="RefSeq" id="WP_196288791.1">
    <property type="nucleotide sequence ID" value="NZ_JADQDP010000008.1"/>
</dbReference>
<keyword evidence="2" id="KW-0813">Transport</keyword>
<dbReference type="Pfam" id="PF03573">
    <property type="entry name" value="OprD"/>
    <property type="match status" value="1"/>
</dbReference>
<evidence type="ECO:0000256" key="3">
    <source>
        <dbReference type="ARBA" id="ARBA00022729"/>
    </source>
</evidence>
<evidence type="ECO:0000256" key="2">
    <source>
        <dbReference type="ARBA" id="ARBA00022448"/>
    </source>
</evidence>
<comment type="caution">
    <text evidence="5">The sequence shown here is derived from an EMBL/GenBank/DDBJ whole genome shotgun (WGS) entry which is preliminary data.</text>
</comment>
<keyword evidence="6" id="KW-1185">Reference proteome</keyword>
<feature type="signal peptide" evidence="4">
    <location>
        <begin position="1"/>
        <end position="21"/>
    </location>
</feature>
<dbReference type="EMBL" id="JADQDP010000008">
    <property type="protein sequence ID" value="MBF9144435.1"/>
    <property type="molecule type" value="Genomic_DNA"/>
</dbReference>
<dbReference type="GO" id="GO:0016020">
    <property type="term" value="C:membrane"/>
    <property type="evidence" value="ECO:0007669"/>
    <property type="project" value="InterPro"/>
</dbReference>
<evidence type="ECO:0000313" key="5">
    <source>
        <dbReference type="EMBL" id="MBF9144435.1"/>
    </source>
</evidence>
<dbReference type="Gene3D" id="2.40.160.10">
    <property type="entry name" value="Porin"/>
    <property type="match status" value="1"/>
</dbReference>
<dbReference type="Proteomes" id="UP000645610">
    <property type="component" value="Unassembled WGS sequence"/>
</dbReference>
<sequence length="484" mass="53340">MSRFACLLGAGLLLAPAAAWAQHAEPALARPVTGRTQLAPYPTPALADTVRARTLPEAFSRGRWHGRLRNYTMATWNQGYRPDYFANGLGAGLRFETAPFHGVQVGAGGFAWVSVGSANLLTADAATGAVSRYEVGLFDVTNPSRRQLAGRAEELFVRYRFRQSAATFGRQLLNTPLLNAHDGRLSPGYEQGLWLEFRELPATTITGGWLTHIAPRSTTGWYSVANSLGLYPMGVNEAGQRASYAGNLRSRGLGVLAVSRQWSPRTTTQVWNYYADNLFDATFAELTTGRAVGTGQLSLGAQYHYQRTVGTGGNADPRLVYSAPGRQAHALSARLGYQRGPWSLSGNYTRITRTGRFLFPREWGREPFYTFLPRERTEGLGGLDAAALLGGYTFARVPGLKAEVGYGHYYLPDVRDTRLNKYGLPSYQQLNASLTYPFAGWGRGLRGQLLYVYKGALGNTYGEDRYIVNKVDFHQLNVILNYDF</sequence>
<organism evidence="5 6">
    <name type="scientific">Hymenobacter properus</name>
    <dbReference type="NCBI Taxonomy" id="2791026"/>
    <lineage>
        <taxon>Bacteria</taxon>
        <taxon>Pseudomonadati</taxon>
        <taxon>Bacteroidota</taxon>
        <taxon>Cytophagia</taxon>
        <taxon>Cytophagales</taxon>
        <taxon>Hymenobacteraceae</taxon>
        <taxon>Hymenobacter</taxon>
    </lineage>
</organism>
<dbReference type="PANTHER" id="PTHR34596:SF2">
    <property type="entry name" value="CHITOPORIN"/>
    <property type="match status" value="1"/>
</dbReference>
<evidence type="ECO:0000313" key="6">
    <source>
        <dbReference type="Proteomes" id="UP000645610"/>
    </source>
</evidence>
<keyword evidence="3 4" id="KW-0732">Signal</keyword>
<accession>A0A931FMW1</accession>
<evidence type="ECO:0000256" key="1">
    <source>
        <dbReference type="ARBA" id="ARBA00009075"/>
    </source>
</evidence>
<evidence type="ECO:0000256" key="4">
    <source>
        <dbReference type="SAM" id="SignalP"/>
    </source>
</evidence>
<comment type="similarity">
    <text evidence="1">Belongs to the outer membrane porin (Opr) (TC 1.B.25) family.</text>
</comment>
<protein>
    <submittedName>
        <fullName evidence="5">Outer membrane porin, OprD family</fullName>
    </submittedName>
</protein>
<name>A0A931FMW1_9BACT</name>
<dbReference type="AlphaFoldDB" id="A0A931FMW1"/>
<dbReference type="InterPro" id="IPR023614">
    <property type="entry name" value="Porin_dom_sf"/>
</dbReference>
<gene>
    <name evidence="5" type="ORF">I2I01_22520</name>
</gene>
<proteinExistence type="inferred from homology"/>